<dbReference type="SMART" id="SM00491">
    <property type="entry name" value="HELICc2"/>
    <property type="match status" value="1"/>
</dbReference>
<dbReference type="EMBL" id="CP002209">
    <property type="protein sequence ID" value="ADN75918.1"/>
    <property type="molecule type" value="Genomic_DNA"/>
</dbReference>
<keyword evidence="2" id="KW-0378">Hydrolase</keyword>
<dbReference type="SUPFAM" id="SSF52540">
    <property type="entry name" value="P-loop containing nucleoside triphosphate hydrolases"/>
    <property type="match status" value="2"/>
</dbReference>
<dbReference type="HOGENOM" id="CLU_012117_2_0_6"/>
<dbReference type="PANTHER" id="PTHR11472">
    <property type="entry name" value="DNA REPAIR DEAD HELICASE RAD3/XP-D SUBFAMILY MEMBER"/>
    <property type="match status" value="1"/>
</dbReference>
<keyword evidence="7" id="KW-0347">Helicase</keyword>
<dbReference type="eggNOG" id="COG1199">
    <property type="taxonomic scope" value="Bacteria"/>
</dbReference>
<organism evidence="7 8">
    <name type="scientific">Ferrimonas balearica (strain DSM 9799 / CCM 4581 / KCTC 23876 / PAT)</name>
    <dbReference type="NCBI Taxonomy" id="550540"/>
    <lineage>
        <taxon>Bacteria</taxon>
        <taxon>Pseudomonadati</taxon>
        <taxon>Pseudomonadota</taxon>
        <taxon>Gammaproteobacteria</taxon>
        <taxon>Alteromonadales</taxon>
        <taxon>Ferrimonadaceae</taxon>
        <taxon>Ferrimonas</taxon>
    </lineage>
</organism>
<dbReference type="Gene3D" id="3.40.50.300">
    <property type="entry name" value="P-loop containing nucleotide triphosphate hydrolases"/>
    <property type="match status" value="2"/>
</dbReference>
<dbReference type="Pfam" id="PF13307">
    <property type="entry name" value="Helicase_C_2"/>
    <property type="match status" value="1"/>
</dbReference>
<keyword evidence="3" id="KW-0067">ATP-binding</keyword>
<evidence type="ECO:0000313" key="8">
    <source>
        <dbReference type="Proteomes" id="UP000006683"/>
    </source>
</evidence>
<dbReference type="KEGG" id="fbl:Fbal_1714"/>
<dbReference type="PROSITE" id="PS51193">
    <property type="entry name" value="HELICASE_ATP_BIND_2"/>
    <property type="match status" value="1"/>
</dbReference>
<feature type="chain" id="PRO_5003151514" evidence="5">
    <location>
        <begin position="20"/>
        <end position="660"/>
    </location>
</feature>
<dbReference type="GO" id="GO:0003678">
    <property type="term" value="F:DNA helicase activity"/>
    <property type="evidence" value="ECO:0007669"/>
    <property type="project" value="TreeGrafter"/>
</dbReference>
<dbReference type="FunFam" id="3.40.50.300:FF:000466">
    <property type="entry name" value="ATP-dependent DNA helicase"/>
    <property type="match status" value="1"/>
</dbReference>
<dbReference type="GO" id="GO:0005524">
    <property type="term" value="F:ATP binding"/>
    <property type="evidence" value="ECO:0007669"/>
    <property type="project" value="UniProtKB-KW"/>
</dbReference>
<dbReference type="InterPro" id="IPR014001">
    <property type="entry name" value="Helicase_ATP-bd"/>
</dbReference>
<dbReference type="GO" id="GO:0003676">
    <property type="term" value="F:nucleic acid binding"/>
    <property type="evidence" value="ECO:0007669"/>
    <property type="project" value="InterPro"/>
</dbReference>
<evidence type="ECO:0000256" key="4">
    <source>
        <dbReference type="ARBA" id="ARBA00038058"/>
    </source>
</evidence>
<dbReference type="PANTHER" id="PTHR11472:SF34">
    <property type="entry name" value="REGULATOR OF TELOMERE ELONGATION HELICASE 1"/>
    <property type="match status" value="1"/>
</dbReference>
<evidence type="ECO:0000256" key="3">
    <source>
        <dbReference type="ARBA" id="ARBA00022840"/>
    </source>
</evidence>
<feature type="domain" description="Helicase ATP-binding" evidence="6">
    <location>
        <begin position="41"/>
        <end position="309"/>
    </location>
</feature>
<name>E1SRG7_FERBD</name>
<dbReference type="GO" id="GO:0016818">
    <property type="term" value="F:hydrolase activity, acting on acid anhydrides, in phosphorus-containing anhydrides"/>
    <property type="evidence" value="ECO:0007669"/>
    <property type="project" value="InterPro"/>
</dbReference>
<keyword evidence="1" id="KW-0547">Nucleotide-binding</keyword>
<evidence type="ECO:0000256" key="1">
    <source>
        <dbReference type="ARBA" id="ARBA00022741"/>
    </source>
</evidence>
<dbReference type="SMART" id="SM00487">
    <property type="entry name" value="DEXDc"/>
    <property type="match status" value="1"/>
</dbReference>
<proteinExistence type="inferred from homology"/>
<keyword evidence="5" id="KW-0732">Signal</keyword>
<dbReference type="InterPro" id="IPR006555">
    <property type="entry name" value="ATP-dep_Helicase_C"/>
</dbReference>
<reference evidence="7 8" key="1">
    <citation type="journal article" date="2010" name="Stand. Genomic Sci.">
        <title>Complete genome sequence of Ferrimonas balearica type strain (PAT).</title>
        <authorList>
            <person name="Nolan M."/>
            <person name="Sikorski J."/>
            <person name="Davenport K."/>
            <person name="Lucas S."/>
            <person name="Glavina Del Rio T."/>
            <person name="Tice H."/>
            <person name="Cheng J."/>
            <person name="Goodwin L."/>
            <person name="Pitluck S."/>
            <person name="Liolios K."/>
            <person name="Ivanova N."/>
            <person name="Mavromatis K."/>
            <person name="Ovchinnikova G."/>
            <person name="Pati A."/>
            <person name="Chen A."/>
            <person name="Palaniappan K."/>
            <person name="Land M."/>
            <person name="Hauser L."/>
            <person name="Chang Y."/>
            <person name="Jeffries C."/>
            <person name="Tapia R."/>
            <person name="Brettin T."/>
            <person name="Detter J."/>
            <person name="Han C."/>
            <person name="Yasawong M."/>
            <person name="Rohde M."/>
            <person name="Tindall B."/>
            <person name="Goker M."/>
            <person name="Woyke T."/>
            <person name="Bristow J."/>
            <person name="Eisen J."/>
            <person name="Markowitz V."/>
            <person name="Hugenholtz P."/>
            <person name="Kyrpides N."/>
            <person name="Klenk H."/>
            <person name="Lapidus A."/>
        </authorList>
    </citation>
    <scope>NUCLEOTIDE SEQUENCE [LARGE SCALE GENOMIC DNA]</scope>
    <source>
        <strain evidence="8">DSM 9799 / CCM 4581 / KCTC 23876 / PAT</strain>
    </source>
</reference>
<keyword evidence="8" id="KW-1185">Reference proteome</keyword>
<dbReference type="InterPro" id="IPR014013">
    <property type="entry name" value="Helic_SF1/SF2_ATP-bd_DinG/Rad3"/>
</dbReference>
<dbReference type="InterPro" id="IPR045028">
    <property type="entry name" value="DinG/Rad3-like"/>
</dbReference>
<accession>E1SRG7</accession>
<sequence>MVAPVMAALVALIVTSKTAGVGVAASRLHKEVSLALGPGGLLSQGVPGFRPREVQHTLAQALADTIQQHRTLVAEAGTGIGKTFAYLVPALLSGKRTLISTGSKNLQDQLFLKDLPALLTLLERPPKVALLKGRSNYLCHYHLNRRLADLPQDPTLVDELMRIRHWANGTVNGDFAELTSVPEDSMALVMAGSTNDNCLGRKCPEFERCCLKKARDKALEADLVVVNHHLFFADMALKETGFAEILPSCELFVFDEAHQLPDIALSHFATSVSSRQMQDLAREMLRAYAGPLRDCRQLQSAASRLQATCADLYDALSDAPVQDWRQLKEQAAVAEAMAQMAEALSFARRILETQLSRDDGADHAFERAALLEGRLSQFLTPGQASLTVECHRGHFVLRASPLSVAKECQGYYQQFKAGWMFTSATLTVADRFDHFIEAMGLQNPTELILDSPFDYPNQALLCVPRYLAEPGRVEVADQLAQIAIELTQAARGRTFLLFTSYQMMHQVGERLARRLDLPILVQGMGSKRTLLNRFTQLGNAVLLGTASFWEGVDVRGKALSCVMIDKLPFAAPDDPLIKARSDAVRLRNGDPFTEVLLPQAVIALKQGVGRLIRGESDRGVMVIADPRLIYRPYGAVFLSSLPPMARTRDLQRAVTMLKAL</sequence>
<feature type="signal peptide" evidence="5">
    <location>
        <begin position="1"/>
        <end position="19"/>
    </location>
</feature>
<comment type="similarity">
    <text evidence="4">Belongs to the helicase family. DinG subfamily.</text>
</comment>
<evidence type="ECO:0000256" key="2">
    <source>
        <dbReference type="ARBA" id="ARBA00022801"/>
    </source>
</evidence>
<gene>
    <name evidence="7" type="ordered locus">Fbal_1714</name>
</gene>
<evidence type="ECO:0000313" key="7">
    <source>
        <dbReference type="EMBL" id="ADN75918.1"/>
    </source>
</evidence>
<dbReference type="STRING" id="550540.Fbal_1714"/>
<dbReference type="AlphaFoldDB" id="E1SRG7"/>
<dbReference type="InterPro" id="IPR027417">
    <property type="entry name" value="P-loop_NTPase"/>
</dbReference>
<protein>
    <submittedName>
        <fullName evidence="7">Helicase c2</fullName>
    </submittedName>
</protein>
<evidence type="ECO:0000259" key="6">
    <source>
        <dbReference type="PROSITE" id="PS51193"/>
    </source>
</evidence>
<dbReference type="GO" id="GO:0006281">
    <property type="term" value="P:DNA repair"/>
    <property type="evidence" value="ECO:0007669"/>
    <property type="project" value="TreeGrafter"/>
</dbReference>
<evidence type="ECO:0000256" key="5">
    <source>
        <dbReference type="SAM" id="SignalP"/>
    </source>
</evidence>
<dbReference type="Proteomes" id="UP000006683">
    <property type="component" value="Chromosome"/>
</dbReference>